<dbReference type="EMBL" id="NHTK01001251">
    <property type="protein sequence ID" value="PPR01402.1"/>
    <property type="molecule type" value="Genomic_DNA"/>
</dbReference>
<organism evidence="1 2">
    <name type="scientific">Panaeolus cyanescens</name>
    <dbReference type="NCBI Taxonomy" id="181874"/>
    <lineage>
        <taxon>Eukaryota</taxon>
        <taxon>Fungi</taxon>
        <taxon>Dikarya</taxon>
        <taxon>Basidiomycota</taxon>
        <taxon>Agaricomycotina</taxon>
        <taxon>Agaricomycetes</taxon>
        <taxon>Agaricomycetidae</taxon>
        <taxon>Agaricales</taxon>
        <taxon>Agaricineae</taxon>
        <taxon>Galeropsidaceae</taxon>
        <taxon>Panaeolus</taxon>
    </lineage>
</organism>
<evidence type="ECO:0000313" key="1">
    <source>
        <dbReference type="EMBL" id="PPR01402.1"/>
    </source>
</evidence>
<accession>A0A409YEF7</accession>
<comment type="caution">
    <text evidence="1">The sequence shown here is derived from an EMBL/GenBank/DDBJ whole genome shotgun (WGS) entry which is preliminary data.</text>
</comment>
<proteinExistence type="predicted"/>
<name>A0A409YEF7_9AGAR</name>
<dbReference type="AlphaFoldDB" id="A0A409YEF7"/>
<keyword evidence="2" id="KW-1185">Reference proteome</keyword>
<dbReference type="Proteomes" id="UP000284842">
    <property type="component" value="Unassembled WGS sequence"/>
</dbReference>
<gene>
    <name evidence="1" type="ORF">CVT24_006241</name>
</gene>
<protein>
    <submittedName>
        <fullName evidence="1">Uncharacterized protein</fullName>
    </submittedName>
</protein>
<dbReference type="OrthoDB" id="3147752at2759"/>
<evidence type="ECO:0000313" key="2">
    <source>
        <dbReference type="Proteomes" id="UP000284842"/>
    </source>
</evidence>
<reference evidence="1 2" key="1">
    <citation type="journal article" date="2018" name="Evol. Lett.">
        <title>Horizontal gene cluster transfer increased hallucinogenic mushroom diversity.</title>
        <authorList>
            <person name="Reynolds H.T."/>
            <person name="Vijayakumar V."/>
            <person name="Gluck-Thaler E."/>
            <person name="Korotkin H.B."/>
            <person name="Matheny P.B."/>
            <person name="Slot J.C."/>
        </authorList>
    </citation>
    <scope>NUCLEOTIDE SEQUENCE [LARGE SCALE GENOMIC DNA]</scope>
    <source>
        <strain evidence="1 2">2629</strain>
    </source>
</reference>
<dbReference type="InParanoid" id="A0A409YEF7"/>
<sequence>MLRMGGATITPSGGQHSAIQDSIMAIEQTWKKIKKAVKEEIMSCDVELTFSDPGEKFNAATMEAIYKDDSAPQNVTALSTVFCPVAIGVKTSTIQQKDGGTVNLVQDKVLLKQKVALPSVLYHMYHSNNVIMTDEL</sequence>